<protein>
    <recommendedName>
        <fullName evidence="6">Lipocalin/cytosolic fatty-acid binding domain-containing protein</fullName>
    </recommendedName>
</protein>
<feature type="domain" description="Lipocalin/cytosolic fatty-acid binding" evidence="6">
    <location>
        <begin position="39"/>
        <end position="150"/>
    </location>
</feature>
<evidence type="ECO:0000256" key="2">
    <source>
        <dbReference type="ARBA" id="ARBA00006889"/>
    </source>
</evidence>
<reference evidence="7" key="2">
    <citation type="submission" date="2025-09" db="UniProtKB">
        <authorList>
            <consortium name="Ensembl"/>
        </authorList>
    </citation>
    <scope>IDENTIFICATION</scope>
</reference>
<dbReference type="PANTHER" id="PTHR11430">
    <property type="entry name" value="LIPOCALIN"/>
    <property type="match status" value="1"/>
</dbReference>
<keyword evidence="3" id="KW-0964">Secreted</keyword>
<dbReference type="Proteomes" id="UP000694564">
    <property type="component" value="Chromosome 15"/>
</dbReference>
<organism evidence="7 8">
    <name type="scientific">Sciurus vulgaris</name>
    <name type="common">Eurasian red squirrel</name>
    <dbReference type="NCBI Taxonomy" id="55149"/>
    <lineage>
        <taxon>Eukaryota</taxon>
        <taxon>Metazoa</taxon>
        <taxon>Chordata</taxon>
        <taxon>Craniata</taxon>
        <taxon>Vertebrata</taxon>
        <taxon>Euteleostomi</taxon>
        <taxon>Mammalia</taxon>
        <taxon>Eutheria</taxon>
        <taxon>Euarchontoglires</taxon>
        <taxon>Glires</taxon>
        <taxon>Rodentia</taxon>
        <taxon>Sciuromorpha</taxon>
        <taxon>Sciuridae</taxon>
        <taxon>Sciurinae</taxon>
        <taxon>Sciurini</taxon>
        <taxon>Sciurus</taxon>
    </lineage>
</organism>
<evidence type="ECO:0000256" key="4">
    <source>
        <dbReference type="RuleBase" id="RU003695"/>
    </source>
</evidence>
<accession>A0A8D2JSE6</accession>
<dbReference type="AlphaFoldDB" id="A0A8D2JSE6"/>
<dbReference type="Pfam" id="PF00061">
    <property type="entry name" value="Lipocalin"/>
    <property type="match status" value="1"/>
</dbReference>
<name>A0A8D2JSE6_SCIVU</name>
<dbReference type="Gene3D" id="2.40.128.20">
    <property type="match status" value="1"/>
</dbReference>
<dbReference type="InterPro" id="IPR012674">
    <property type="entry name" value="Calycin"/>
</dbReference>
<proteinExistence type="inferred from homology"/>
<evidence type="ECO:0000259" key="6">
    <source>
        <dbReference type="Pfam" id="PF00061"/>
    </source>
</evidence>
<dbReference type="GeneTree" id="ENSGT00850000133605"/>
<evidence type="ECO:0000256" key="1">
    <source>
        <dbReference type="ARBA" id="ARBA00004613"/>
    </source>
</evidence>
<evidence type="ECO:0000256" key="5">
    <source>
        <dbReference type="SAM" id="SignalP"/>
    </source>
</evidence>
<comment type="similarity">
    <text evidence="2 4">Belongs to the calycin superfamily. Lipocalin family.</text>
</comment>
<sequence>KHQDALLLLLALSLGLASTQETLEEVPVQPGFDAQKVEGRWLTMQLATSHKDLVLPTDPLRLALHSIQTKEGGDVELVLFWIGEEVCRGMNVTVHPAGRPGQYQDSSVGGSMHICFVSTDYSNLILYVRLEDVEVTSLWALLARTMLEDPMWLGRYLEYVEKFHLQKVLVFNVAGQPAQ</sequence>
<dbReference type="InterPro" id="IPR000566">
    <property type="entry name" value="Lipocln_cytosolic_FA-bd_dom"/>
</dbReference>
<reference evidence="7" key="1">
    <citation type="submission" date="2025-08" db="UniProtKB">
        <authorList>
            <consortium name="Ensembl"/>
        </authorList>
    </citation>
    <scope>IDENTIFICATION</scope>
</reference>
<dbReference type="InterPro" id="IPR002345">
    <property type="entry name" value="Lipocalin"/>
</dbReference>
<evidence type="ECO:0000313" key="8">
    <source>
        <dbReference type="Proteomes" id="UP000694564"/>
    </source>
</evidence>
<dbReference type="SUPFAM" id="SSF50814">
    <property type="entry name" value="Lipocalins"/>
    <property type="match status" value="1"/>
</dbReference>
<dbReference type="Ensembl" id="ENSSVLT00005033910.1">
    <property type="protein sequence ID" value="ENSSVLP00005030530.1"/>
    <property type="gene ID" value="ENSSVLG00005024053.1"/>
</dbReference>
<feature type="chain" id="PRO_5034912508" description="Lipocalin/cytosolic fatty-acid binding domain-containing protein" evidence="5">
    <location>
        <begin position="20"/>
        <end position="179"/>
    </location>
</feature>
<dbReference type="InterPro" id="IPR022272">
    <property type="entry name" value="Lipocalin_CS"/>
</dbReference>
<dbReference type="PROSITE" id="PS00213">
    <property type="entry name" value="LIPOCALIN"/>
    <property type="match status" value="1"/>
</dbReference>
<dbReference type="GO" id="GO:0036094">
    <property type="term" value="F:small molecule binding"/>
    <property type="evidence" value="ECO:0007669"/>
    <property type="project" value="InterPro"/>
</dbReference>
<evidence type="ECO:0000313" key="7">
    <source>
        <dbReference type="Ensembl" id="ENSSVLP00005030530.1"/>
    </source>
</evidence>
<keyword evidence="8" id="KW-1185">Reference proteome</keyword>
<comment type="subcellular location">
    <subcellularLocation>
        <location evidence="1">Secreted</location>
    </subcellularLocation>
</comment>
<keyword evidence="5" id="KW-0732">Signal</keyword>
<dbReference type="PANTHER" id="PTHR11430:SF120">
    <property type="entry name" value="LIPOCALIN_CYTOSOLIC FATTY-ACID BINDING DOMAIN-CONTAINING PROTEIN"/>
    <property type="match status" value="1"/>
</dbReference>
<dbReference type="GO" id="GO:0005615">
    <property type="term" value="C:extracellular space"/>
    <property type="evidence" value="ECO:0007669"/>
    <property type="project" value="TreeGrafter"/>
</dbReference>
<evidence type="ECO:0000256" key="3">
    <source>
        <dbReference type="ARBA" id="ARBA00022525"/>
    </source>
</evidence>
<feature type="signal peptide" evidence="5">
    <location>
        <begin position="1"/>
        <end position="19"/>
    </location>
</feature>